<feature type="compositionally biased region" description="Low complexity" evidence="6">
    <location>
        <begin position="525"/>
        <end position="535"/>
    </location>
</feature>
<evidence type="ECO:0000313" key="8">
    <source>
        <dbReference type="EMBL" id="ADB18279.1"/>
    </source>
</evidence>
<keyword evidence="3 7" id="KW-0812">Transmembrane</keyword>
<feature type="transmembrane region" description="Helical" evidence="7">
    <location>
        <begin position="309"/>
        <end position="332"/>
    </location>
</feature>
<dbReference type="PANTHER" id="PTHR21716:SF4">
    <property type="entry name" value="TRANSMEMBRANE PROTEIN 245"/>
    <property type="match status" value="1"/>
</dbReference>
<feature type="region of interest" description="Disordered" evidence="6">
    <location>
        <begin position="471"/>
        <end position="542"/>
    </location>
</feature>
<dbReference type="InterPro" id="IPR002549">
    <property type="entry name" value="AI-2E-like"/>
</dbReference>
<dbReference type="PANTHER" id="PTHR21716">
    <property type="entry name" value="TRANSMEMBRANE PROTEIN"/>
    <property type="match status" value="1"/>
</dbReference>
<dbReference type="STRING" id="530564.Psta_3618"/>
<feature type="transmembrane region" description="Helical" evidence="7">
    <location>
        <begin position="373"/>
        <end position="390"/>
    </location>
</feature>
<reference evidence="8 9" key="1">
    <citation type="journal article" date="2009" name="Stand. Genomic Sci.">
        <title>Complete genome sequence of Pirellula staleyi type strain (ATCC 27377).</title>
        <authorList>
            <person name="Clum A."/>
            <person name="Tindall B.J."/>
            <person name="Sikorski J."/>
            <person name="Ivanova N."/>
            <person name="Mavrommatis K."/>
            <person name="Lucas S."/>
            <person name="Glavina del Rio T."/>
            <person name="Nolan M."/>
            <person name="Chen F."/>
            <person name="Tice H."/>
            <person name="Pitluck S."/>
            <person name="Cheng J.F."/>
            <person name="Chertkov O."/>
            <person name="Brettin T."/>
            <person name="Han C."/>
            <person name="Detter J.C."/>
            <person name="Kuske C."/>
            <person name="Bruce D."/>
            <person name="Goodwin L."/>
            <person name="Ovchinikova G."/>
            <person name="Pati A."/>
            <person name="Mikhailova N."/>
            <person name="Chen A."/>
            <person name="Palaniappan K."/>
            <person name="Land M."/>
            <person name="Hauser L."/>
            <person name="Chang Y.J."/>
            <person name="Jeffries C.D."/>
            <person name="Chain P."/>
            <person name="Rohde M."/>
            <person name="Goker M."/>
            <person name="Bristow J."/>
            <person name="Eisen J.A."/>
            <person name="Markowitz V."/>
            <person name="Hugenholtz P."/>
            <person name="Kyrpides N.C."/>
            <person name="Klenk H.P."/>
            <person name="Lapidus A."/>
        </authorList>
    </citation>
    <scope>NUCLEOTIDE SEQUENCE [LARGE SCALE GENOMIC DNA]</scope>
    <source>
        <strain evidence="9">ATCC 27377 / DSM 6068 / ICPB 4128</strain>
    </source>
</reference>
<name>D2QZ87_PIRSD</name>
<evidence type="ECO:0008006" key="10">
    <source>
        <dbReference type="Google" id="ProtNLM"/>
    </source>
</evidence>
<feature type="transmembrane region" description="Helical" evidence="7">
    <location>
        <begin position="58"/>
        <end position="85"/>
    </location>
</feature>
<feature type="transmembrane region" description="Helical" evidence="7">
    <location>
        <begin position="338"/>
        <end position="361"/>
    </location>
</feature>
<dbReference type="Pfam" id="PF01594">
    <property type="entry name" value="AI-2E_transport"/>
    <property type="match status" value="1"/>
</dbReference>
<evidence type="ECO:0000256" key="1">
    <source>
        <dbReference type="ARBA" id="ARBA00004141"/>
    </source>
</evidence>
<dbReference type="AlphaFoldDB" id="D2QZ87"/>
<evidence type="ECO:0000256" key="5">
    <source>
        <dbReference type="ARBA" id="ARBA00023136"/>
    </source>
</evidence>
<evidence type="ECO:0000256" key="4">
    <source>
        <dbReference type="ARBA" id="ARBA00022989"/>
    </source>
</evidence>
<gene>
    <name evidence="8" type="ordered locus">Psta_3618</name>
</gene>
<accession>D2QZ87</accession>
<comment type="similarity">
    <text evidence="2">Belongs to the autoinducer-2 exporter (AI-2E) (TC 2.A.86) family.</text>
</comment>
<dbReference type="GO" id="GO:0016020">
    <property type="term" value="C:membrane"/>
    <property type="evidence" value="ECO:0007669"/>
    <property type="project" value="UniProtKB-SubCell"/>
</dbReference>
<evidence type="ECO:0000313" key="9">
    <source>
        <dbReference type="Proteomes" id="UP000001887"/>
    </source>
</evidence>
<comment type="subcellular location">
    <subcellularLocation>
        <location evidence="1">Membrane</location>
        <topology evidence="1">Multi-pass membrane protein</topology>
    </subcellularLocation>
</comment>
<feature type="transmembrane region" description="Helical" evidence="7">
    <location>
        <begin position="28"/>
        <end position="46"/>
    </location>
</feature>
<feature type="transmembrane region" description="Helical" evidence="7">
    <location>
        <begin position="410"/>
        <end position="436"/>
    </location>
</feature>
<keyword evidence="5 7" id="KW-0472">Membrane</keyword>
<proteinExistence type="inferred from homology"/>
<keyword evidence="9" id="KW-1185">Reference proteome</keyword>
<feature type="transmembrane region" description="Helical" evidence="7">
    <location>
        <begin position="5"/>
        <end position="22"/>
    </location>
</feature>
<evidence type="ECO:0000256" key="2">
    <source>
        <dbReference type="ARBA" id="ARBA00009773"/>
    </source>
</evidence>
<feature type="transmembrane region" description="Helical" evidence="7">
    <location>
        <begin position="254"/>
        <end position="276"/>
    </location>
</feature>
<dbReference type="Proteomes" id="UP000001887">
    <property type="component" value="Chromosome"/>
</dbReference>
<evidence type="ECO:0000256" key="3">
    <source>
        <dbReference type="ARBA" id="ARBA00022692"/>
    </source>
</evidence>
<dbReference type="KEGG" id="psl:Psta_3618"/>
<dbReference type="OrthoDB" id="9815028at2"/>
<dbReference type="eggNOG" id="COG0628">
    <property type="taxonomic scope" value="Bacteria"/>
</dbReference>
<dbReference type="HOGENOM" id="CLU_502355_0_0_0"/>
<dbReference type="EMBL" id="CP001848">
    <property type="protein sequence ID" value="ADB18279.1"/>
    <property type="molecule type" value="Genomic_DNA"/>
</dbReference>
<feature type="compositionally biased region" description="Basic and acidic residues" evidence="6">
    <location>
        <begin position="501"/>
        <end position="520"/>
    </location>
</feature>
<evidence type="ECO:0000256" key="6">
    <source>
        <dbReference type="SAM" id="MobiDB-lite"/>
    </source>
</evidence>
<evidence type="ECO:0000256" key="7">
    <source>
        <dbReference type="SAM" id="Phobius"/>
    </source>
</evidence>
<sequence length="542" mass="58815" precursor="true">MSRMVSFVVLVVILIVFAVLFVRVMQSFLLPLFLAALLGVVFQPLHRWSLRVCREQNYIAATFTTILVLLSVLVPVSAVVTLATLEGLSLIEQLRVENVREKLADLRAQFSLDIPRAGDLRRLEASLNRWRDEQREGETPVFTQAAVDNLIRRADNLEEWQKENAKISYPANIEAFREVLVNLRDSAPETIERDDALIAADAEFRVFKRDFLGGPYRAWLTELANPTDEQIEDLRQSTLLTASSPLVSLGSDTVAIVGKLAFGVVIMVAALFFLFAEGGKMLNAAIRLSPLEERYVRELVGEFDRVCRAVVAATLLSAVAQGILAGIGFYFAGVQHAVALLMVLTCVLAIVPFTGAAAVWIPTSIYLYYDGHTTAAILLAIYGAAIVSTADNIIKPLVLHGQSNLHPLLALLSVIGGIQALGPIGILVGPMVVVFLQTLLKLLQRELTSLDRAEEGGAVGWAALFRPRAAAGNAGTSKPGDEHHHDSFSSSEEDSTATTHSGDEHDKNVDVKTRPAEKPNGHGSAGAKGSTSGPKGKSKKRR</sequence>
<protein>
    <recommendedName>
        <fullName evidence="10">Permease</fullName>
    </recommendedName>
</protein>
<keyword evidence="4 7" id="KW-1133">Transmembrane helix</keyword>
<organism evidence="8 9">
    <name type="scientific">Pirellula staleyi (strain ATCC 27377 / DSM 6068 / ICPB 4128)</name>
    <name type="common">Pirella staleyi</name>
    <dbReference type="NCBI Taxonomy" id="530564"/>
    <lineage>
        <taxon>Bacteria</taxon>
        <taxon>Pseudomonadati</taxon>
        <taxon>Planctomycetota</taxon>
        <taxon>Planctomycetia</taxon>
        <taxon>Pirellulales</taxon>
        <taxon>Pirellulaceae</taxon>
        <taxon>Pirellula</taxon>
    </lineage>
</organism>